<reference evidence="1 2" key="1">
    <citation type="submission" date="2021-11" db="EMBL/GenBank/DDBJ databases">
        <title>Genomic of Niabella pedocola.</title>
        <authorList>
            <person name="Wu T."/>
        </authorList>
    </citation>
    <scope>NUCLEOTIDE SEQUENCE [LARGE SCALE GENOMIC DNA]</scope>
    <source>
        <strain evidence="1 2">JCM 31011</strain>
    </source>
</reference>
<dbReference type="EMBL" id="JAJNEC010000003">
    <property type="protein sequence ID" value="MCD2421470.1"/>
    <property type="molecule type" value="Genomic_DNA"/>
</dbReference>
<comment type="caution">
    <text evidence="1">The sequence shown here is derived from an EMBL/GenBank/DDBJ whole genome shotgun (WGS) entry which is preliminary data.</text>
</comment>
<dbReference type="RefSeq" id="WP_231002376.1">
    <property type="nucleotide sequence ID" value="NZ_JAJNEC010000003.1"/>
</dbReference>
<evidence type="ECO:0000313" key="2">
    <source>
        <dbReference type="Proteomes" id="UP001199816"/>
    </source>
</evidence>
<dbReference type="Proteomes" id="UP001199816">
    <property type="component" value="Unassembled WGS sequence"/>
</dbReference>
<name>A0ABS8PK48_9BACT</name>
<proteinExistence type="predicted"/>
<dbReference type="Gene3D" id="2.40.128.490">
    <property type="entry name" value="Uncharacterised protein PF14869, DUF4488"/>
    <property type="match status" value="1"/>
</dbReference>
<organism evidence="1 2">
    <name type="scientific">Niabella pedocola</name>
    <dbReference type="NCBI Taxonomy" id="1752077"/>
    <lineage>
        <taxon>Bacteria</taxon>
        <taxon>Pseudomonadati</taxon>
        <taxon>Bacteroidota</taxon>
        <taxon>Chitinophagia</taxon>
        <taxon>Chitinophagales</taxon>
        <taxon>Chitinophagaceae</taxon>
        <taxon>Niabella</taxon>
    </lineage>
</organism>
<sequence>MKKYPFLVLLFAGLLYFKRATSQGKTTAQFWGVWELKERKMRGQPAFTPVRPGQYKLFTNDGSMQLFQVTDKGTFITSYGTYRLLSDSTFEESFTKSVYFSNPKPGITGFRFLTPEKMNSRFGEPGAYNEEIWVRIPYAGDAK</sequence>
<gene>
    <name evidence="1" type="ORF">LQ567_01765</name>
</gene>
<protein>
    <submittedName>
        <fullName evidence="1">DUF4488 domain-containing protein</fullName>
    </submittedName>
</protein>
<keyword evidence="2" id="KW-1185">Reference proteome</keyword>
<evidence type="ECO:0000313" key="1">
    <source>
        <dbReference type="EMBL" id="MCD2421470.1"/>
    </source>
</evidence>
<accession>A0ABS8PK48</accession>